<gene>
    <name evidence="2" type="ORF">M8044_000457</name>
</gene>
<keyword evidence="1" id="KW-0175">Coiled coil</keyword>
<protein>
    <submittedName>
        <fullName evidence="2">Uncharacterized protein</fullName>
    </submittedName>
</protein>
<accession>A0ABT5L9F7</accession>
<dbReference type="RefSeq" id="WP_273585423.1">
    <property type="nucleotide sequence ID" value="NZ_JANHJP010000010.1"/>
</dbReference>
<name>A0ABT5L9F7_9MOLU</name>
<reference evidence="2 3" key="1">
    <citation type="journal article" date="2023" name="Plant">
        <title>Draft Genome Sequence Resource of CBPPT1, a 'Candidatus Phytoplasma trifolii'-Related Strain Associated with Potato Purple Top Disease in the Columbia Basin, U.S.A.</title>
        <authorList>
            <person name="Wei W."/>
            <person name="Shao J."/>
            <person name="Bottner-Parker K.D."/>
            <person name="Zhao Y."/>
        </authorList>
    </citation>
    <scope>NUCLEOTIDE SEQUENCE [LARGE SCALE GENOMIC DNA]</scope>
    <source>
        <strain evidence="2 3">CBPPT1</strain>
    </source>
</reference>
<organism evidence="2 3">
    <name type="scientific">Columbia Basin potato purple top phytoplasma</name>
    <dbReference type="NCBI Taxonomy" id="307134"/>
    <lineage>
        <taxon>Bacteria</taxon>
        <taxon>Bacillati</taxon>
        <taxon>Mycoplasmatota</taxon>
        <taxon>Mollicutes</taxon>
        <taxon>Acholeplasmatales</taxon>
        <taxon>Acholeplasmataceae</taxon>
        <taxon>Candidatus Phytoplasma</taxon>
        <taxon>16SrVI (Clover proliferation group)</taxon>
    </lineage>
</organism>
<evidence type="ECO:0000313" key="2">
    <source>
        <dbReference type="EMBL" id="MDC9032234.1"/>
    </source>
</evidence>
<feature type="coiled-coil region" evidence="1">
    <location>
        <begin position="67"/>
        <end position="101"/>
    </location>
</feature>
<dbReference type="Proteomes" id="UP001221763">
    <property type="component" value="Unassembled WGS sequence"/>
</dbReference>
<sequence>MHFDSSKINDDYKSKCSLYIENQKNKVNELIEYLETSEQQHKENPNNFLKNLKILSQNHNNGIIVDLNSSKENINNSSETISQLNNEIKNFLEQKELDKNKIKFRKYKKLI</sequence>
<proteinExistence type="predicted"/>
<comment type="caution">
    <text evidence="2">The sequence shown here is derived from an EMBL/GenBank/DDBJ whole genome shotgun (WGS) entry which is preliminary data.</text>
</comment>
<dbReference type="EMBL" id="JANHJP010000010">
    <property type="protein sequence ID" value="MDC9032234.1"/>
    <property type="molecule type" value="Genomic_DNA"/>
</dbReference>
<evidence type="ECO:0000256" key="1">
    <source>
        <dbReference type="SAM" id="Coils"/>
    </source>
</evidence>
<keyword evidence="3" id="KW-1185">Reference proteome</keyword>
<evidence type="ECO:0000313" key="3">
    <source>
        <dbReference type="Proteomes" id="UP001221763"/>
    </source>
</evidence>